<evidence type="ECO:0000256" key="3">
    <source>
        <dbReference type="SAM" id="SignalP"/>
    </source>
</evidence>
<evidence type="ECO:0000256" key="2">
    <source>
        <dbReference type="ARBA" id="ARBA00022737"/>
    </source>
</evidence>
<dbReference type="Proteomes" id="UP000261620">
    <property type="component" value="Unplaced"/>
</dbReference>
<accession>A0A3Q3WCY5</accession>
<dbReference type="InterPro" id="IPR013320">
    <property type="entry name" value="ConA-like_dom_sf"/>
</dbReference>
<dbReference type="SMART" id="SM00210">
    <property type="entry name" value="TSPN"/>
    <property type="match status" value="1"/>
</dbReference>
<sequence length="316" mass="35353">MNIALYTSECILMLLHTVSRLFAANPIDVLKVLELSEDMEGVSLEAGLCTSREGGEEPDLSFRIDKKIQLSAPTKQLFPYSSFPMNFSLMTTVRAVKDSQIFLLSLYDTQGTQQLGLEVGRSPVFLYEDHEGQPPPELYPTFRKINLADGKWHRVAYSVEGQSVTLYLDCVKLDTLDLLRGYNPHVSTEGATVFGTRLLDEGVFEVGLSVCVTECVCYVKHGGRYRLKVNILIETEEVSPPCLTAGGVEELNQHCEASQVLNVVNPDCRFPSRGAPRVAFECRKLFRVFMESMKVRCQIKISKSSGQHQLQDRCGL</sequence>
<protein>
    <recommendedName>
        <fullName evidence="4">Thrombospondin-like N-terminal domain-containing protein</fullName>
    </recommendedName>
</protein>
<proteinExistence type="predicted"/>
<feature type="chain" id="PRO_5018716360" description="Thrombospondin-like N-terminal domain-containing protein" evidence="3">
    <location>
        <begin position="24"/>
        <end position="316"/>
    </location>
</feature>
<evidence type="ECO:0000313" key="6">
    <source>
        <dbReference type="Proteomes" id="UP000261620"/>
    </source>
</evidence>
<evidence type="ECO:0000313" key="5">
    <source>
        <dbReference type="Ensembl" id="ENSMMOP00000014861.1"/>
    </source>
</evidence>
<feature type="domain" description="Thrombospondin-like N-terminal" evidence="4">
    <location>
        <begin position="26"/>
        <end position="213"/>
    </location>
</feature>
<organism evidence="5 6">
    <name type="scientific">Mola mola</name>
    <name type="common">Ocean sunfish</name>
    <name type="synonym">Tetraodon mola</name>
    <dbReference type="NCBI Taxonomy" id="94237"/>
    <lineage>
        <taxon>Eukaryota</taxon>
        <taxon>Metazoa</taxon>
        <taxon>Chordata</taxon>
        <taxon>Craniata</taxon>
        <taxon>Vertebrata</taxon>
        <taxon>Euteleostomi</taxon>
        <taxon>Actinopterygii</taxon>
        <taxon>Neopterygii</taxon>
        <taxon>Teleostei</taxon>
        <taxon>Neoteleostei</taxon>
        <taxon>Acanthomorphata</taxon>
        <taxon>Eupercaria</taxon>
        <taxon>Tetraodontiformes</taxon>
        <taxon>Molidae</taxon>
        <taxon>Mola</taxon>
    </lineage>
</organism>
<dbReference type="AlphaFoldDB" id="A0A3Q3WCY5"/>
<name>A0A3Q3WCY5_MOLML</name>
<keyword evidence="2" id="KW-0677">Repeat</keyword>
<keyword evidence="6" id="KW-1185">Reference proteome</keyword>
<dbReference type="InterPro" id="IPR048287">
    <property type="entry name" value="TSPN-like_N"/>
</dbReference>
<dbReference type="SUPFAM" id="SSF49899">
    <property type="entry name" value="Concanavalin A-like lectins/glucanases"/>
    <property type="match status" value="1"/>
</dbReference>
<evidence type="ECO:0000259" key="4">
    <source>
        <dbReference type="SMART" id="SM00210"/>
    </source>
</evidence>
<dbReference type="Ensembl" id="ENSMMOT00000015106.1">
    <property type="protein sequence ID" value="ENSMMOP00000014861.1"/>
    <property type="gene ID" value="ENSMMOG00000011363.1"/>
</dbReference>
<feature type="signal peptide" evidence="3">
    <location>
        <begin position="1"/>
        <end position="23"/>
    </location>
</feature>
<reference evidence="5" key="1">
    <citation type="submission" date="2025-08" db="UniProtKB">
        <authorList>
            <consortium name="Ensembl"/>
        </authorList>
    </citation>
    <scope>IDENTIFICATION</scope>
</reference>
<reference evidence="5" key="2">
    <citation type="submission" date="2025-09" db="UniProtKB">
        <authorList>
            <consortium name="Ensembl"/>
        </authorList>
    </citation>
    <scope>IDENTIFICATION</scope>
</reference>
<keyword evidence="1 3" id="KW-0732">Signal</keyword>
<dbReference type="Gene3D" id="2.60.120.200">
    <property type="match status" value="1"/>
</dbReference>
<dbReference type="STRING" id="94237.ENSMMOP00000014861"/>
<evidence type="ECO:0000256" key="1">
    <source>
        <dbReference type="ARBA" id="ARBA00022729"/>
    </source>
</evidence>